<protein>
    <submittedName>
        <fullName evidence="2">CHC2 zinc finger</fullName>
    </submittedName>
</protein>
<dbReference type="Proteomes" id="UP000242469">
    <property type="component" value="Unassembled WGS sequence"/>
</dbReference>
<keyword evidence="3" id="KW-1185">Reference proteome</keyword>
<dbReference type="GO" id="GO:0003899">
    <property type="term" value="F:DNA-directed RNA polymerase activity"/>
    <property type="evidence" value="ECO:0007669"/>
    <property type="project" value="InterPro"/>
</dbReference>
<organism evidence="2 3">
    <name type="scientific">Marinobacterium iners DSM 11526</name>
    <dbReference type="NCBI Taxonomy" id="1122198"/>
    <lineage>
        <taxon>Bacteria</taxon>
        <taxon>Pseudomonadati</taxon>
        <taxon>Pseudomonadota</taxon>
        <taxon>Gammaproteobacteria</taxon>
        <taxon>Oceanospirillales</taxon>
        <taxon>Oceanospirillaceae</taxon>
        <taxon>Marinobacterium</taxon>
    </lineage>
</organism>
<dbReference type="STRING" id="1122198.SAMN02745729_1413"/>
<dbReference type="InterPro" id="IPR002694">
    <property type="entry name" value="Znf_CHC2"/>
</dbReference>
<dbReference type="GO" id="GO:0008270">
    <property type="term" value="F:zinc ion binding"/>
    <property type="evidence" value="ECO:0007669"/>
    <property type="project" value="InterPro"/>
</dbReference>
<dbReference type="AlphaFoldDB" id="A0A1H4HB58"/>
<evidence type="ECO:0000313" key="2">
    <source>
        <dbReference type="EMBL" id="SEB19039.1"/>
    </source>
</evidence>
<sequence length="87" mass="10072">MARLPDEMISRIKHEVSLIRLVEQNGIKLKKHGKDYIGHCPFHDQLRGQPGIQSVELLRCLRQRWFGHRLDNAYSRRELPPCGGVTA</sequence>
<dbReference type="SUPFAM" id="SSF57783">
    <property type="entry name" value="Zinc beta-ribbon"/>
    <property type="match status" value="1"/>
</dbReference>
<dbReference type="InterPro" id="IPR036977">
    <property type="entry name" value="DNA_primase_Znf_CHC2"/>
</dbReference>
<dbReference type="EMBL" id="FNRJ01000041">
    <property type="protein sequence ID" value="SEB19039.1"/>
    <property type="molecule type" value="Genomic_DNA"/>
</dbReference>
<dbReference type="Pfam" id="PF01807">
    <property type="entry name" value="Zn_ribbon_DnaG"/>
    <property type="match status" value="1"/>
</dbReference>
<proteinExistence type="predicted"/>
<evidence type="ECO:0000313" key="3">
    <source>
        <dbReference type="Proteomes" id="UP000242469"/>
    </source>
</evidence>
<reference evidence="3" key="1">
    <citation type="submission" date="2016-10" db="EMBL/GenBank/DDBJ databases">
        <authorList>
            <person name="Varghese N."/>
            <person name="Submissions S."/>
        </authorList>
    </citation>
    <scope>NUCLEOTIDE SEQUENCE [LARGE SCALE GENOMIC DNA]</scope>
    <source>
        <strain evidence="3">DSM 11526</strain>
    </source>
</reference>
<dbReference type="Gene3D" id="3.90.580.10">
    <property type="entry name" value="Zinc finger, CHC2-type domain"/>
    <property type="match status" value="1"/>
</dbReference>
<gene>
    <name evidence="2" type="ORF">SAMN02745729_1413</name>
</gene>
<accession>A0A1H4HB58</accession>
<evidence type="ECO:0000259" key="1">
    <source>
        <dbReference type="Pfam" id="PF01807"/>
    </source>
</evidence>
<dbReference type="GO" id="GO:0003677">
    <property type="term" value="F:DNA binding"/>
    <property type="evidence" value="ECO:0007669"/>
    <property type="project" value="InterPro"/>
</dbReference>
<dbReference type="GO" id="GO:0006260">
    <property type="term" value="P:DNA replication"/>
    <property type="evidence" value="ECO:0007669"/>
    <property type="project" value="InterPro"/>
</dbReference>
<name>A0A1H4HB58_9GAMM</name>
<feature type="domain" description="Zinc finger CHC2-type" evidence="1">
    <location>
        <begin position="5"/>
        <end position="45"/>
    </location>
</feature>